<name>A0A833XND2_JUGRE</name>
<dbReference type="Pfam" id="PF03372">
    <property type="entry name" value="Exo_endo_phos"/>
    <property type="match status" value="1"/>
</dbReference>
<feature type="domain" description="Endonuclease/exonuclease/phosphatase" evidence="1">
    <location>
        <begin position="4"/>
        <end position="153"/>
    </location>
</feature>
<proteinExistence type="predicted"/>
<dbReference type="InterPro" id="IPR036691">
    <property type="entry name" value="Endo/exonu/phosph_ase_sf"/>
</dbReference>
<dbReference type="Gramene" id="Jr04_06850_p1">
    <property type="protein sequence ID" value="cds.Jr04_06850_p1"/>
    <property type="gene ID" value="Jr04_06850"/>
</dbReference>
<organism evidence="2 3">
    <name type="scientific">Juglans regia</name>
    <name type="common">English walnut</name>
    <dbReference type="NCBI Taxonomy" id="51240"/>
    <lineage>
        <taxon>Eukaryota</taxon>
        <taxon>Viridiplantae</taxon>
        <taxon>Streptophyta</taxon>
        <taxon>Embryophyta</taxon>
        <taxon>Tracheophyta</taxon>
        <taxon>Spermatophyta</taxon>
        <taxon>Magnoliopsida</taxon>
        <taxon>eudicotyledons</taxon>
        <taxon>Gunneridae</taxon>
        <taxon>Pentapetalae</taxon>
        <taxon>rosids</taxon>
        <taxon>fabids</taxon>
        <taxon>Fagales</taxon>
        <taxon>Juglandaceae</taxon>
        <taxon>Juglans</taxon>
    </lineage>
</organism>
<dbReference type="AlphaFoldDB" id="A0A833XND2"/>
<protein>
    <recommendedName>
        <fullName evidence="1">Endonuclease/exonuclease/phosphatase domain-containing protein</fullName>
    </recommendedName>
</protein>
<dbReference type="EMBL" id="LIHL02000004">
    <property type="protein sequence ID" value="KAF5472061.1"/>
    <property type="molecule type" value="Genomic_DNA"/>
</dbReference>
<evidence type="ECO:0000313" key="3">
    <source>
        <dbReference type="Proteomes" id="UP000619265"/>
    </source>
</evidence>
<comment type="caution">
    <text evidence="2">The sequence shown here is derived from an EMBL/GenBank/DDBJ whole genome shotgun (WGS) entry which is preliminary data.</text>
</comment>
<dbReference type="PANTHER" id="PTHR35218:SF9">
    <property type="entry name" value="ENDONUCLEASE_EXONUCLEASE_PHOSPHATASE DOMAIN-CONTAINING PROTEIN"/>
    <property type="match status" value="1"/>
</dbReference>
<reference evidence="2" key="1">
    <citation type="submission" date="2015-10" db="EMBL/GenBank/DDBJ databases">
        <authorList>
            <person name="Martinez-Garcia P.J."/>
            <person name="Crepeau M.W."/>
            <person name="Puiu D."/>
            <person name="Gonzalez-Ibeas D."/>
            <person name="Whalen J."/>
            <person name="Stevens K."/>
            <person name="Paul R."/>
            <person name="Butterfield T."/>
            <person name="Britton M."/>
            <person name="Reagan R."/>
            <person name="Chakraborty S."/>
            <person name="Walawage S.L."/>
            <person name="Vasquez-Gross H.A."/>
            <person name="Cardeno C."/>
            <person name="Famula R."/>
            <person name="Pratt K."/>
            <person name="Kuruganti S."/>
            <person name="Aradhya M.K."/>
            <person name="Leslie C.A."/>
            <person name="Dandekar A.M."/>
            <person name="Salzberg S.L."/>
            <person name="Wegrzyn J.L."/>
            <person name="Langley C.H."/>
            <person name="Neale D.B."/>
        </authorList>
    </citation>
    <scope>NUCLEOTIDE SEQUENCE</scope>
    <source>
        <tissue evidence="2">Leaves</tissue>
    </source>
</reference>
<dbReference type="Proteomes" id="UP000619265">
    <property type="component" value="Unassembled WGS sequence"/>
</dbReference>
<gene>
    <name evidence="2" type="ORF">F2P56_008808</name>
</gene>
<reference evidence="2" key="2">
    <citation type="submission" date="2020-03" db="EMBL/GenBank/DDBJ databases">
        <title>Walnut 2.0.</title>
        <authorList>
            <person name="Marrano A."/>
            <person name="Britton M."/>
            <person name="Zimin A.V."/>
            <person name="Zaini P.A."/>
            <person name="Workman R."/>
            <person name="Puiu D."/>
            <person name="Bianco L."/>
            <person name="Allen B.J."/>
            <person name="Troggio M."/>
            <person name="Leslie C.A."/>
            <person name="Timp W."/>
            <person name="Dendekar A."/>
            <person name="Salzberg S.L."/>
            <person name="Neale D.B."/>
        </authorList>
    </citation>
    <scope>NUCLEOTIDE SEQUENCE</scope>
    <source>
        <tissue evidence="2">Leaves</tissue>
    </source>
</reference>
<dbReference type="PANTHER" id="PTHR35218">
    <property type="entry name" value="RNASE H DOMAIN-CONTAINING PROTEIN"/>
    <property type="match status" value="1"/>
</dbReference>
<accession>A0A833XND2</accession>
<evidence type="ECO:0000313" key="2">
    <source>
        <dbReference type="EMBL" id="KAF5472061.1"/>
    </source>
</evidence>
<dbReference type="InterPro" id="IPR005135">
    <property type="entry name" value="Endo/exonuclease/phosphatase"/>
</dbReference>
<evidence type="ECO:0000259" key="1">
    <source>
        <dbReference type="Pfam" id="PF03372"/>
    </source>
</evidence>
<dbReference type="GO" id="GO:0003824">
    <property type="term" value="F:catalytic activity"/>
    <property type="evidence" value="ECO:0007669"/>
    <property type="project" value="InterPro"/>
</dbReference>
<dbReference type="Gene3D" id="3.60.10.10">
    <property type="entry name" value="Endonuclease/exonuclease/phosphatase"/>
    <property type="match status" value="1"/>
</dbReference>
<sequence>MKICSWNARGLGNPRGIRTLCDLIQREAPEVLFLQETRLTTREVESCKYKFGFKNCLAISSQGRKGGIALLWDAEVDLSVTSYSMNHVDAVIKDPNLRRGQWFLTAMYGYPKTHLRYQTWNLLRMLCRANDDPWMVMGDFNEVMYSHEKCGGRPRPDSQLYDFREVVEE</sequence>
<dbReference type="SUPFAM" id="SSF56219">
    <property type="entry name" value="DNase I-like"/>
    <property type="match status" value="1"/>
</dbReference>